<sequence length="81" mass="9087">MSFDPIDHNFINRNFNDRRKNQNVSKIKGYPHQGATEGYPKPGEKPERGHGGAQLPRKPKTPKSPISNRAVAMKHNLKQGA</sequence>
<dbReference type="EMBL" id="LR798433">
    <property type="protein sequence ID" value="CAB5231357.1"/>
    <property type="molecule type" value="Genomic_DNA"/>
</dbReference>
<organism evidence="3">
    <name type="scientific">uncultured Caudovirales phage</name>
    <dbReference type="NCBI Taxonomy" id="2100421"/>
    <lineage>
        <taxon>Viruses</taxon>
        <taxon>Duplodnaviria</taxon>
        <taxon>Heunggongvirae</taxon>
        <taxon>Uroviricota</taxon>
        <taxon>Caudoviricetes</taxon>
        <taxon>Peduoviridae</taxon>
        <taxon>Maltschvirus</taxon>
        <taxon>Maltschvirus maltsch</taxon>
    </lineage>
</organism>
<evidence type="ECO:0000313" key="5">
    <source>
        <dbReference type="EMBL" id="CAB4189134.1"/>
    </source>
</evidence>
<dbReference type="EMBL" id="LR796924">
    <property type="protein sequence ID" value="CAB4174635.1"/>
    <property type="molecule type" value="Genomic_DNA"/>
</dbReference>
<name>A0A6J5PZL1_9CAUD</name>
<dbReference type="EMBL" id="LR796979">
    <property type="protein sequence ID" value="CAB4179388.1"/>
    <property type="molecule type" value="Genomic_DNA"/>
</dbReference>
<dbReference type="EMBL" id="LR797196">
    <property type="protein sequence ID" value="CAB4193426.1"/>
    <property type="molecule type" value="Genomic_DNA"/>
</dbReference>
<evidence type="ECO:0000313" key="4">
    <source>
        <dbReference type="EMBL" id="CAB4179388.1"/>
    </source>
</evidence>
<dbReference type="EMBL" id="LR796798">
    <property type="protein sequence ID" value="CAB4166969.1"/>
    <property type="molecule type" value="Genomic_DNA"/>
</dbReference>
<evidence type="ECO:0000313" key="2">
    <source>
        <dbReference type="EMBL" id="CAB4166969.1"/>
    </source>
</evidence>
<reference evidence="3" key="1">
    <citation type="submission" date="2020-05" db="EMBL/GenBank/DDBJ databases">
        <authorList>
            <person name="Chiriac C."/>
            <person name="Salcher M."/>
            <person name="Ghai R."/>
            <person name="Kavagutti S V."/>
        </authorList>
    </citation>
    <scope>NUCLEOTIDE SEQUENCE</scope>
</reference>
<evidence type="ECO:0000313" key="7">
    <source>
        <dbReference type="EMBL" id="CAB5231357.1"/>
    </source>
</evidence>
<accession>A0A6J5PZL1</accession>
<proteinExistence type="predicted"/>
<dbReference type="EMBL" id="LR797132">
    <property type="protein sequence ID" value="CAB4189134.1"/>
    <property type="molecule type" value="Genomic_DNA"/>
</dbReference>
<gene>
    <name evidence="4" type="ORF">UFOVP1034_90</name>
    <name evidence="5" type="ORF">UFOVP1177_90</name>
    <name evidence="6" type="ORF">UFOVP1243_77</name>
    <name evidence="7" type="ORF">UFOVP1581_68</name>
    <name evidence="2" type="ORF">UFOVP854_68</name>
    <name evidence="3" type="ORF">UFOVP964_68</name>
</gene>
<evidence type="ECO:0000313" key="6">
    <source>
        <dbReference type="EMBL" id="CAB4193426.1"/>
    </source>
</evidence>
<evidence type="ECO:0000313" key="3">
    <source>
        <dbReference type="EMBL" id="CAB4174635.1"/>
    </source>
</evidence>
<feature type="region of interest" description="Disordered" evidence="1">
    <location>
        <begin position="1"/>
        <end position="81"/>
    </location>
</feature>
<evidence type="ECO:0000256" key="1">
    <source>
        <dbReference type="SAM" id="MobiDB-lite"/>
    </source>
</evidence>
<protein>
    <submittedName>
        <fullName evidence="3">Uncharacterized protein</fullName>
    </submittedName>
</protein>